<organism evidence="3 4">
    <name type="scientific">Batillaria attramentaria</name>
    <dbReference type="NCBI Taxonomy" id="370345"/>
    <lineage>
        <taxon>Eukaryota</taxon>
        <taxon>Metazoa</taxon>
        <taxon>Spiralia</taxon>
        <taxon>Lophotrochozoa</taxon>
        <taxon>Mollusca</taxon>
        <taxon>Gastropoda</taxon>
        <taxon>Caenogastropoda</taxon>
        <taxon>Sorbeoconcha</taxon>
        <taxon>Cerithioidea</taxon>
        <taxon>Batillariidae</taxon>
        <taxon>Batillaria</taxon>
    </lineage>
</organism>
<proteinExistence type="predicted"/>
<dbReference type="Pfam" id="PF00791">
    <property type="entry name" value="ZU5"/>
    <property type="match status" value="1"/>
</dbReference>
<dbReference type="AlphaFoldDB" id="A0ABD0JWH1"/>
<dbReference type="Gene3D" id="2.60.220.30">
    <property type="match status" value="1"/>
</dbReference>
<feature type="region of interest" description="Disordered" evidence="1">
    <location>
        <begin position="705"/>
        <end position="731"/>
    </location>
</feature>
<name>A0ABD0JWH1_9CAEN</name>
<comment type="caution">
    <text evidence="3">The sequence shown here is derived from an EMBL/GenBank/DDBJ whole genome shotgun (WGS) entry which is preliminary data.</text>
</comment>
<feature type="region of interest" description="Disordered" evidence="1">
    <location>
        <begin position="619"/>
        <end position="673"/>
    </location>
</feature>
<feature type="compositionally biased region" description="Low complexity" evidence="1">
    <location>
        <begin position="714"/>
        <end position="725"/>
    </location>
</feature>
<protein>
    <recommendedName>
        <fullName evidence="2">ZU5 domain-containing protein</fullName>
    </recommendedName>
</protein>
<feature type="compositionally biased region" description="Basic and acidic residues" evidence="1">
    <location>
        <begin position="104"/>
        <end position="116"/>
    </location>
</feature>
<evidence type="ECO:0000259" key="2">
    <source>
        <dbReference type="Pfam" id="PF00791"/>
    </source>
</evidence>
<feature type="compositionally biased region" description="Basic and acidic residues" evidence="1">
    <location>
        <begin position="144"/>
        <end position="158"/>
    </location>
</feature>
<evidence type="ECO:0000313" key="3">
    <source>
        <dbReference type="EMBL" id="KAK7479391.1"/>
    </source>
</evidence>
<feature type="region of interest" description="Disordered" evidence="1">
    <location>
        <begin position="199"/>
        <end position="222"/>
    </location>
</feature>
<feature type="domain" description="ZU5" evidence="2">
    <location>
        <begin position="277"/>
        <end position="363"/>
    </location>
</feature>
<sequence>DRNRTDAVQISRDGDTAPENRNNRKYARGSAILIAFDRVLRYVRDPTMHWRLTQVPREYAAEEGTRLGVSRATRRESGVSFDTSENVYEIVDSNGPQTSTQQSETDRRTKKSDFKQNPKPLVSGGRRKDDSKIYENIAQLEHSSASRDPEASKPETQKETVIYENQDQNAESLRDNWFESARPSQEVDNDEEHVYKNIAQSEHSSKSRDPEASTPDTPAESVIYENAESLRDSGFESARSSQEVDNDKEHVYGNSSVTNFNQNVPPVFSQSWQFCETFSTTGGRLQGEQSSVFLKIPTHAVDGSMKPETIQGAVCTNLEEVHCRLKLPADECIVSPVVEYEAGSGASFRTRKPMEIVLPHFLHPSFSGKFVKVYRFHLDPSGDFDVKQLPLGDKHALKQKINLQNPEHDAGVYCFNKNNQILILTTHFCGYLCTYCKKEYPPSDLYLEVFAKHVTEGRQTSAAVRLYVWDNRFTIKDFTQNRHDLEGANSADMKLIDRKQLSALRKHPDLSKFRLGAQLDDEDEQTWKHSVRKKNGTIINQPQRTIDMDQFVPCASHFTSPHRVDWSLTAKRNTAPAEYFHCLVDVGYVTIADDRGQGPLDFLQRPEHQIIEVKVKKTTPSMDDGRQNVQHARIAKKTPSDQQPRRQITPCMSSPPSQTSCPTRKSPPYQQPAQCAAAAFPPSAPPRVEDSSLYIQSVDTLNLYSNTPARQPVGRGPTTGPRGTPHSMQGANLPFGYRPPVPMTRGRANAAEHIYSNCPLAPVTESGDGRNFGIELG</sequence>
<keyword evidence="4" id="KW-1185">Reference proteome</keyword>
<dbReference type="Proteomes" id="UP001519460">
    <property type="component" value="Unassembled WGS sequence"/>
</dbReference>
<accession>A0ABD0JWH1</accession>
<feature type="region of interest" description="Disordered" evidence="1">
    <location>
        <begin position="1"/>
        <end position="22"/>
    </location>
</feature>
<evidence type="ECO:0000256" key="1">
    <source>
        <dbReference type="SAM" id="MobiDB-lite"/>
    </source>
</evidence>
<feature type="compositionally biased region" description="Polar residues" evidence="1">
    <location>
        <begin position="94"/>
        <end position="103"/>
    </location>
</feature>
<feature type="compositionally biased region" description="Polar residues" evidence="1">
    <location>
        <begin position="640"/>
        <end position="663"/>
    </location>
</feature>
<dbReference type="InterPro" id="IPR000906">
    <property type="entry name" value="ZU5_dom"/>
</dbReference>
<feature type="non-terminal residue" evidence="3">
    <location>
        <position position="1"/>
    </location>
</feature>
<feature type="region of interest" description="Disordered" evidence="1">
    <location>
        <begin position="91"/>
        <end position="170"/>
    </location>
</feature>
<reference evidence="3 4" key="1">
    <citation type="journal article" date="2023" name="Sci. Data">
        <title>Genome assembly of the Korean intertidal mud-creeper Batillaria attramentaria.</title>
        <authorList>
            <person name="Patra A.K."/>
            <person name="Ho P.T."/>
            <person name="Jun S."/>
            <person name="Lee S.J."/>
            <person name="Kim Y."/>
            <person name="Won Y.J."/>
        </authorList>
    </citation>
    <scope>NUCLEOTIDE SEQUENCE [LARGE SCALE GENOMIC DNA]</scope>
    <source>
        <strain evidence="3">Wonlab-2016</strain>
    </source>
</reference>
<gene>
    <name evidence="3" type="ORF">BaRGS_00029383</name>
</gene>
<evidence type="ECO:0000313" key="4">
    <source>
        <dbReference type="Proteomes" id="UP001519460"/>
    </source>
</evidence>
<dbReference type="EMBL" id="JACVVK020000304">
    <property type="protein sequence ID" value="KAK7479391.1"/>
    <property type="molecule type" value="Genomic_DNA"/>
</dbReference>